<accession>Q0YSJ9</accession>
<evidence type="ECO:0000256" key="4">
    <source>
        <dbReference type="ARBA" id="ARBA00022630"/>
    </source>
</evidence>
<evidence type="ECO:0000256" key="15">
    <source>
        <dbReference type="PIRNR" id="PIRNR004491"/>
    </source>
</evidence>
<dbReference type="InterPro" id="IPR023468">
    <property type="entry name" value="Riboflavin_kinase"/>
</dbReference>
<evidence type="ECO:0000313" key="17">
    <source>
        <dbReference type="EMBL" id="EAT59200.1"/>
    </source>
</evidence>
<dbReference type="GO" id="GO:0009231">
    <property type="term" value="P:riboflavin biosynthetic process"/>
    <property type="evidence" value="ECO:0007669"/>
    <property type="project" value="InterPro"/>
</dbReference>
<evidence type="ECO:0000256" key="14">
    <source>
        <dbReference type="ARBA" id="ARBA00049494"/>
    </source>
</evidence>
<keyword evidence="9 15" id="KW-0418">Kinase</keyword>
<dbReference type="SUPFAM" id="SSF82114">
    <property type="entry name" value="Riboflavin kinase-like"/>
    <property type="match status" value="1"/>
</dbReference>
<organism evidence="17 18">
    <name type="scientific">Chlorobium ferrooxidans DSM 13031</name>
    <dbReference type="NCBI Taxonomy" id="377431"/>
    <lineage>
        <taxon>Bacteria</taxon>
        <taxon>Pseudomonadati</taxon>
        <taxon>Chlorobiota</taxon>
        <taxon>Chlorobiia</taxon>
        <taxon>Chlorobiales</taxon>
        <taxon>Chlorobiaceae</taxon>
        <taxon>Chlorobium/Pelodictyon group</taxon>
        <taxon>Chlorobium</taxon>
    </lineage>
</organism>
<evidence type="ECO:0000256" key="6">
    <source>
        <dbReference type="ARBA" id="ARBA00022679"/>
    </source>
</evidence>
<dbReference type="UniPathway" id="UPA00277">
    <property type="reaction ID" value="UER00407"/>
</dbReference>
<dbReference type="PIRSF" id="PIRSF004491">
    <property type="entry name" value="FAD_Synth"/>
    <property type="match status" value="1"/>
</dbReference>
<dbReference type="UniPathway" id="UPA00276">
    <property type="reaction ID" value="UER00406"/>
</dbReference>
<dbReference type="SUPFAM" id="SSF52374">
    <property type="entry name" value="Nucleotidylyl transferase"/>
    <property type="match status" value="1"/>
</dbReference>
<dbReference type="InterPro" id="IPR015864">
    <property type="entry name" value="FAD_synthase"/>
</dbReference>
<evidence type="ECO:0000256" key="9">
    <source>
        <dbReference type="ARBA" id="ARBA00022777"/>
    </source>
</evidence>
<keyword evidence="7 15" id="KW-0548">Nucleotidyltransferase</keyword>
<keyword evidence="5 15" id="KW-0288">FMN</keyword>
<dbReference type="NCBIfam" id="NF004162">
    <property type="entry name" value="PRK05627.1-5"/>
    <property type="match status" value="1"/>
</dbReference>
<dbReference type="Pfam" id="PF06574">
    <property type="entry name" value="FAD_syn"/>
    <property type="match status" value="1"/>
</dbReference>
<dbReference type="Proteomes" id="UP000004162">
    <property type="component" value="Unassembled WGS sequence"/>
</dbReference>
<protein>
    <recommendedName>
        <fullName evidence="15">Riboflavin biosynthesis protein</fullName>
    </recommendedName>
    <domain>
        <recommendedName>
            <fullName evidence="15">Riboflavin kinase</fullName>
            <ecNumber evidence="15">2.7.1.26</ecNumber>
        </recommendedName>
        <alternativeName>
            <fullName evidence="15">Flavokinase</fullName>
        </alternativeName>
    </domain>
    <domain>
        <recommendedName>
            <fullName evidence="15">FMN adenylyltransferase</fullName>
            <ecNumber evidence="15">2.7.7.2</ecNumber>
        </recommendedName>
        <alternativeName>
            <fullName evidence="15">FAD pyrophosphorylase</fullName>
        </alternativeName>
        <alternativeName>
            <fullName evidence="15">FAD synthase</fullName>
        </alternativeName>
    </domain>
</protein>
<evidence type="ECO:0000256" key="10">
    <source>
        <dbReference type="ARBA" id="ARBA00022827"/>
    </source>
</evidence>
<dbReference type="NCBIfam" id="NF004160">
    <property type="entry name" value="PRK05627.1-3"/>
    <property type="match status" value="1"/>
</dbReference>
<dbReference type="PANTHER" id="PTHR22749">
    <property type="entry name" value="RIBOFLAVIN KINASE/FMN ADENYLYLTRANSFERASE"/>
    <property type="match status" value="1"/>
</dbReference>
<dbReference type="EMBL" id="AASE01000006">
    <property type="protein sequence ID" value="EAT59200.1"/>
    <property type="molecule type" value="Genomic_DNA"/>
</dbReference>
<dbReference type="EC" id="2.7.7.2" evidence="15"/>
<comment type="catalytic activity">
    <reaction evidence="14 15">
        <text>FMN + ATP + H(+) = FAD + diphosphate</text>
        <dbReference type="Rhea" id="RHEA:17237"/>
        <dbReference type="ChEBI" id="CHEBI:15378"/>
        <dbReference type="ChEBI" id="CHEBI:30616"/>
        <dbReference type="ChEBI" id="CHEBI:33019"/>
        <dbReference type="ChEBI" id="CHEBI:57692"/>
        <dbReference type="ChEBI" id="CHEBI:58210"/>
        <dbReference type="EC" id="2.7.7.2"/>
    </reaction>
</comment>
<dbReference type="PANTHER" id="PTHR22749:SF6">
    <property type="entry name" value="RIBOFLAVIN KINASE"/>
    <property type="match status" value="1"/>
</dbReference>
<evidence type="ECO:0000256" key="13">
    <source>
        <dbReference type="ARBA" id="ARBA00047880"/>
    </source>
</evidence>
<keyword evidence="10 15" id="KW-0274">FAD</keyword>
<evidence type="ECO:0000256" key="1">
    <source>
        <dbReference type="ARBA" id="ARBA00002121"/>
    </source>
</evidence>
<evidence type="ECO:0000259" key="16">
    <source>
        <dbReference type="SMART" id="SM00904"/>
    </source>
</evidence>
<comment type="caution">
    <text evidence="17">The sequence shown here is derived from an EMBL/GenBank/DDBJ whole genome shotgun (WGS) entry which is preliminary data.</text>
</comment>
<comment type="function">
    <text evidence="1">Catalyzes the phosphorylation of riboflavin to FMN followed by the adenylation of FMN to FAD.</text>
</comment>
<evidence type="ECO:0000256" key="8">
    <source>
        <dbReference type="ARBA" id="ARBA00022741"/>
    </source>
</evidence>
<evidence type="ECO:0000256" key="3">
    <source>
        <dbReference type="ARBA" id="ARBA00005201"/>
    </source>
</evidence>
<reference evidence="17 18" key="2">
    <citation type="submission" date="2006-07" db="EMBL/GenBank/DDBJ databases">
        <title>Sequencing of the draft genome and assembly of Chlorobium ferroxidans DSM 13031.</title>
        <authorList>
            <consortium name="US DOE Joint Genome Institute (JGI-PGF)"/>
            <person name="Copeland A."/>
            <person name="Lucas S."/>
            <person name="Lapidus A."/>
            <person name="Barry K."/>
            <person name="Glavina del Rio T."/>
            <person name="Dalin E."/>
            <person name="Tice H."/>
            <person name="Bruce D."/>
            <person name="Pitluck S."/>
            <person name="Richardson P."/>
        </authorList>
    </citation>
    <scope>NUCLEOTIDE SEQUENCE [LARGE SCALE GENOMIC DNA]</scope>
    <source>
        <strain evidence="17 18">DSM 13031</strain>
    </source>
</reference>
<evidence type="ECO:0000256" key="5">
    <source>
        <dbReference type="ARBA" id="ARBA00022643"/>
    </source>
</evidence>
<evidence type="ECO:0000256" key="7">
    <source>
        <dbReference type="ARBA" id="ARBA00022695"/>
    </source>
</evidence>
<dbReference type="Gene3D" id="3.40.50.620">
    <property type="entry name" value="HUPs"/>
    <property type="match status" value="1"/>
</dbReference>
<keyword evidence="8 15" id="KW-0547">Nucleotide-binding</keyword>
<dbReference type="CDD" id="cd02064">
    <property type="entry name" value="FAD_synthetase_N"/>
    <property type="match status" value="1"/>
</dbReference>
<evidence type="ECO:0000256" key="11">
    <source>
        <dbReference type="ARBA" id="ARBA00022840"/>
    </source>
</evidence>
<comment type="catalytic activity">
    <reaction evidence="13 15">
        <text>riboflavin + ATP = FMN + ADP + H(+)</text>
        <dbReference type="Rhea" id="RHEA:14357"/>
        <dbReference type="ChEBI" id="CHEBI:15378"/>
        <dbReference type="ChEBI" id="CHEBI:30616"/>
        <dbReference type="ChEBI" id="CHEBI:57986"/>
        <dbReference type="ChEBI" id="CHEBI:58210"/>
        <dbReference type="ChEBI" id="CHEBI:456216"/>
        <dbReference type="EC" id="2.7.1.26"/>
    </reaction>
</comment>
<dbReference type="InterPro" id="IPR002606">
    <property type="entry name" value="Riboflavin_kinase_bac"/>
</dbReference>
<evidence type="ECO:0000256" key="2">
    <source>
        <dbReference type="ARBA" id="ARBA00004726"/>
    </source>
</evidence>
<dbReference type="AlphaFoldDB" id="Q0YSJ9"/>
<dbReference type="SMART" id="SM00904">
    <property type="entry name" value="Flavokinase"/>
    <property type="match status" value="1"/>
</dbReference>
<dbReference type="GO" id="GO:0009398">
    <property type="term" value="P:FMN biosynthetic process"/>
    <property type="evidence" value="ECO:0007669"/>
    <property type="project" value="UniProtKB-UniRule"/>
</dbReference>
<dbReference type="OrthoDB" id="9803667at2"/>
<keyword evidence="4 15" id="KW-0285">Flavoprotein</keyword>
<dbReference type="GO" id="GO:0003919">
    <property type="term" value="F:FMN adenylyltransferase activity"/>
    <property type="evidence" value="ECO:0007669"/>
    <property type="project" value="UniProtKB-UniRule"/>
</dbReference>
<comment type="pathway">
    <text evidence="2 15">Cofactor biosynthesis; FAD biosynthesis; FAD from FMN: step 1/1.</text>
</comment>
<evidence type="ECO:0000256" key="12">
    <source>
        <dbReference type="ARBA" id="ARBA00023268"/>
    </source>
</evidence>
<dbReference type="GO" id="GO:0006747">
    <property type="term" value="P:FAD biosynthetic process"/>
    <property type="evidence" value="ECO:0007669"/>
    <property type="project" value="UniProtKB-UniRule"/>
</dbReference>
<keyword evidence="11 15" id="KW-0067">ATP-binding</keyword>
<keyword evidence="6 15" id="KW-0808">Transferase</keyword>
<dbReference type="RefSeq" id="WP_006366053.1">
    <property type="nucleotide sequence ID" value="NZ_AASE01000006.1"/>
</dbReference>
<reference evidence="17 18" key="1">
    <citation type="submission" date="2006-07" db="EMBL/GenBank/DDBJ databases">
        <title>Annotation of the draft genome assembly of Chlorobium ferroxidans DSM 13031.</title>
        <authorList>
            <consortium name="US DOE Joint Genome Institute (JGI-ORNL)"/>
            <person name="Larimer F."/>
            <person name="Land M."/>
            <person name="Hauser L."/>
        </authorList>
    </citation>
    <scope>NUCLEOTIDE SEQUENCE [LARGE SCALE GENOMIC DNA]</scope>
    <source>
        <strain evidence="17 18">DSM 13031</strain>
    </source>
</reference>
<dbReference type="GO" id="GO:0005524">
    <property type="term" value="F:ATP binding"/>
    <property type="evidence" value="ECO:0007669"/>
    <property type="project" value="UniProtKB-UniRule"/>
</dbReference>
<feature type="domain" description="Riboflavin kinase" evidence="16">
    <location>
        <begin position="195"/>
        <end position="321"/>
    </location>
</feature>
<sequence>MRIVEYDNHHVCSFGTASPVEFPVVGSAVTIGSFDGVHKGHRMIIARLVALARSRQLRSVVVTFEPHPRRVLKGAVTGPLGLLTTLEEKINLLSREGVDLLFVVRFTPDFARRSSEDFIRNVLVNLIGAKSIIIGYDHAFGRDRSGSGTTLEHLGGELDFDVEVLDELLIGDEHFSSTRIRQLLASGLIAEANEFLGSPYMISGVVVDGDKRGREIGFPTVNLQLSDPDKLLPRSGVYLARTELDGRSFKVMMNIGLRPTVSSEGITTVEAYILGYSGTLYGRTLKFSLFRFIREERKFTSLDELKNQLEKDKKTVELYSI</sequence>
<proteinExistence type="inferred from homology"/>
<dbReference type="InterPro" id="IPR014729">
    <property type="entry name" value="Rossmann-like_a/b/a_fold"/>
</dbReference>
<dbReference type="EC" id="2.7.1.26" evidence="15"/>
<dbReference type="NCBIfam" id="TIGR00083">
    <property type="entry name" value="ribF"/>
    <property type="match status" value="1"/>
</dbReference>
<dbReference type="Pfam" id="PF01687">
    <property type="entry name" value="Flavokinase"/>
    <property type="match status" value="1"/>
</dbReference>
<evidence type="ECO:0000313" key="18">
    <source>
        <dbReference type="Proteomes" id="UP000004162"/>
    </source>
</evidence>
<name>Q0YSJ9_9CHLB</name>
<gene>
    <name evidence="17" type="ORF">CferDRAFT_1207</name>
</gene>
<dbReference type="Gene3D" id="2.40.30.30">
    <property type="entry name" value="Riboflavin kinase-like"/>
    <property type="match status" value="1"/>
</dbReference>
<dbReference type="InterPro" id="IPR015865">
    <property type="entry name" value="Riboflavin_kinase_bac/euk"/>
</dbReference>
<dbReference type="FunFam" id="3.40.50.620:FF:000021">
    <property type="entry name" value="Riboflavin biosynthesis protein"/>
    <property type="match status" value="1"/>
</dbReference>
<dbReference type="InterPro" id="IPR023465">
    <property type="entry name" value="Riboflavin_kinase_dom_sf"/>
</dbReference>
<comment type="pathway">
    <text evidence="3 15">Cofactor biosynthesis; FMN biosynthesis; FMN from riboflavin (ATP route): step 1/1.</text>
</comment>
<keyword evidence="18" id="KW-1185">Reference proteome</keyword>
<comment type="similarity">
    <text evidence="15">Belongs to the ribF family.</text>
</comment>
<keyword evidence="12" id="KW-0511">Multifunctional enzyme</keyword>
<dbReference type="GO" id="GO:0008531">
    <property type="term" value="F:riboflavin kinase activity"/>
    <property type="evidence" value="ECO:0007669"/>
    <property type="project" value="UniProtKB-UniRule"/>
</dbReference>